<evidence type="ECO:0000313" key="3">
    <source>
        <dbReference type="WBParaSite" id="nRc.2.0.1.t44637-RA"/>
    </source>
</evidence>
<evidence type="ECO:0000256" key="1">
    <source>
        <dbReference type="SAM" id="Phobius"/>
    </source>
</evidence>
<dbReference type="WBParaSite" id="nRc.2.0.1.t44637-RA">
    <property type="protein sequence ID" value="nRc.2.0.1.t44637-RA"/>
    <property type="gene ID" value="nRc.2.0.1.g44637"/>
</dbReference>
<name>A0A915L2C4_ROMCU</name>
<accession>A0A915L2C4</accession>
<organism evidence="2 3">
    <name type="scientific">Romanomermis culicivorax</name>
    <name type="common">Nematode worm</name>
    <dbReference type="NCBI Taxonomy" id="13658"/>
    <lineage>
        <taxon>Eukaryota</taxon>
        <taxon>Metazoa</taxon>
        <taxon>Ecdysozoa</taxon>
        <taxon>Nematoda</taxon>
        <taxon>Enoplea</taxon>
        <taxon>Dorylaimia</taxon>
        <taxon>Mermithida</taxon>
        <taxon>Mermithoidea</taxon>
        <taxon>Mermithidae</taxon>
        <taxon>Romanomermis</taxon>
    </lineage>
</organism>
<dbReference type="Proteomes" id="UP000887565">
    <property type="component" value="Unplaced"/>
</dbReference>
<keyword evidence="2" id="KW-1185">Reference proteome</keyword>
<protein>
    <submittedName>
        <fullName evidence="3">Ovule protein</fullName>
    </submittedName>
</protein>
<dbReference type="AlphaFoldDB" id="A0A915L2C4"/>
<evidence type="ECO:0000313" key="2">
    <source>
        <dbReference type="Proteomes" id="UP000887565"/>
    </source>
</evidence>
<keyword evidence="1" id="KW-1133">Transmembrane helix</keyword>
<feature type="transmembrane region" description="Helical" evidence="1">
    <location>
        <begin position="6"/>
        <end position="26"/>
    </location>
</feature>
<proteinExistence type="predicted"/>
<keyword evidence="1" id="KW-0812">Transmembrane</keyword>
<sequence length="90" mass="10891">MNLYHLSLEISLKSGLSLIIYILNIGRKNCSRHYRYEEQCHRIWMLLTNDILRCEKIFTIWKIIKCGFSILYSNNGWDKESLSYFPFHKE</sequence>
<keyword evidence="1" id="KW-0472">Membrane</keyword>
<reference evidence="3" key="1">
    <citation type="submission" date="2022-11" db="UniProtKB">
        <authorList>
            <consortium name="WormBaseParasite"/>
        </authorList>
    </citation>
    <scope>IDENTIFICATION</scope>
</reference>